<dbReference type="EMBL" id="CDMY01000386">
    <property type="protein sequence ID" value="CEM08766.1"/>
    <property type="molecule type" value="Genomic_DNA"/>
</dbReference>
<accession>A0A0G4F8U3</accession>
<protein>
    <submittedName>
        <fullName evidence="2">Uncharacterized protein</fullName>
    </submittedName>
</protein>
<feature type="region of interest" description="Disordered" evidence="1">
    <location>
        <begin position="1225"/>
        <end position="1257"/>
    </location>
</feature>
<feature type="compositionally biased region" description="Basic and acidic residues" evidence="1">
    <location>
        <begin position="2199"/>
        <end position="2220"/>
    </location>
</feature>
<dbReference type="Gene3D" id="2.130.10.10">
    <property type="entry name" value="YVTN repeat-like/Quinoprotein amine dehydrogenase"/>
    <property type="match status" value="1"/>
</dbReference>
<dbReference type="InterPro" id="IPR011047">
    <property type="entry name" value="Quinoprotein_ADH-like_sf"/>
</dbReference>
<feature type="compositionally biased region" description="Basic residues" evidence="1">
    <location>
        <begin position="2181"/>
        <end position="2195"/>
    </location>
</feature>
<evidence type="ECO:0000313" key="2">
    <source>
        <dbReference type="EMBL" id="CEM08766.1"/>
    </source>
</evidence>
<dbReference type="InterPro" id="IPR015943">
    <property type="entry name" value="WD40/YVTN_repeat-like_dom_sf"/>
</dbReference>
<reference evidence="2 3" key="1">
    <citation type="submission" date="2014-11" db="EMBL/GenBank/DDBJ databases">
        <authorList>
            <person name="Zhu J."/>
            <person name="Qi W."/>
            <person name="Song R."/>
        </authorList>
    </citation>
    <scope>NUCLEOTIDE SEQUENCE [LARGE SCALE GENOMIC DNA]</scope>
</reference>
<dbReference type="Proteomes" id="UP000041254">
    <property type="component" value="Unassembled WGS sequence"/>
</dbReference>
<organism evidence="2 3">
    <name type="scientific">Vitrella brassicaformis (strain CCMP3155)</name>
    <dbReference type="NCBI Taxonomy" id="1169540"/>
    <lineage>
        <taxon>Eukaryota</taxon>
        <taxon>Sar</taxon>
        <taxon>Alveolata</taxon>
        <taxon>Colpodellida</taxon>
        <taxon>Vitrellaceae</taxon>
        <taxon>Vitrella</taxon>
    </lineage>
</organism>
<proteinExistence type="predicted"/>
<sequence length="2327" mass="253083">MLNAAVRPLLSPSQSPGPALVVLKYGTSSVALSVCVPPEEESDDVALDDAALLWHGIFHPHVLPVHFLQSIAVEGRQPAHRRVGVCDPVPVFELRTGQSSRRTQIVTLAEVLESGMGDRGEDEGSSDEAMEMCVDWAIQLSSAIMGCHAAGVTLGGRISPRDIYVTPCSDTQATGDDIDASSEGTSGYMRSYSSIDQPNGGIAVKVAAKDRDADDALPPSFWRQYPLGGQHYMLIVSPCFHCRPIDDSAESFAAVFADLLALCSMVLRVLCWCSLLPWEMEQSSTRLDELGDLVGHLQANLTETDNNTTALVLGAIHQLLDRLASATADTETLDTSHGAFQDALFSIYSSETPAPHPLEALLNSPRMVAWLESRGLLHRAKVLLTLCRDRRGVAIEDRGGQDDGVCGWGWGRIQGLVDAASEGDPSLGEAQMLSFLLRRRCQELSSLPAALSQLQLCVPSLEVAVLGICLLCMEFWLPEALNGADMMLARYGALWDRHSFTRSEYSAFKLLYDIRSVLYDFISNVNLCHLLAPHFKLTQCTPPTIPPSLPIPQPVDRRLSLLTARRRSSGRRQSVFDIEGSGRKRDPGPQSAPLFNAKAPQFYSREGDTFMAGIGYGQRDEERGKVGSLRLLPPGFVLMHGGADGVAAYHERFFGRTAPKHIWPDVSLLIKLSKEIQEFHLLRTHPEPIAHAVVMPPAYKSVLIFYCDGSIQRFVLTARKKSHVSIIADDTSDSAQLIAERAAAGLVAFNYQRIIPSVVHALPITDQLRLRLMEDNAALIKKHRLLLYADEMRKKRVPPGAKFTPNSELEPYIKTNYYSNYFLPTAHLLTLTHTPIKVLHAAPLSNTQDNPPLLLVIDSRAAVLDINAVSYKANDRSPRSPTKLRLRLTAESLADDPSAERGAEGQGERYHVVPCVRVLWVGSTDVKVDRQRELRLLRFRSTDMSETEVPDIDDLLPQKTSPSASRPASPLFVDGSGDRQPPDVLRGAFIVPDEMALMVVGERQVLWYSLAANAEKTTQLRGLPPRGDAQICPVPTRRVPLPKGRDHAGCTWSAKTSHLALLNEDGSVIVLSSKTGEFLFSTDPLPVAHNPAGKPRPWMALSLSSLPLLAVGMGPRVKCYKLSTAWAKREKEEAAGERATTARRASTLKQAVRRMAIVSQLSMRRKSTRLPDSTAPLGTQLDPFINTTLPSRQIDQGELLHTTLRSRPSVFVRASSGRLYIIPTFQHGQRSHRRGEGGSKGSKGSKGSRGTSVAGSVSTADNLSTITVSSSRLESLFSQMEEYLTAESHGYGAGGKGEESSPTAMAYVEAARHMEACDEAVNQVVRECRSMPCGLDEGSVSFTGLCDYAGKLSRLLASSRAIEGQHPPYFIHGFHRHLEKQRSLIQREVTARWSHPSVASMWCEAFPPFPSLTRAHPQMQKGHLTNVSLLQSMRAPRLCSLAVDREGLFLLVGYVGGRMDIWRRGEGDDDPFLLNKSVKAHEGGQNGEEVLLLVVCATNALIAASAWRTLKVWDVRDGQRLTELFWMSREHPLSTIPPATAIRISSEATTLLVHTPHSLYVFVHSTLTATIPSKSVNSLISQSLLSQQRVFTERVTFQDSDLSGDGRFAAFVLSNGIVGVARVTRKAERRPMPITSSVTTLPEMGVERLAYLPPSMLCPSGPPADVHSAIFCNLTLMVHSGDTLSFWTLRKKRRLRRKRVTLMPSRIQTRGALLAPPARSTTMTPSSSQLLSRQSSVSGESVSASVSVSRGPSTSQSGLLSQSVTVMEREREATGPSIFAIDVVAAPPVKMPHTGANGWVTYTPRQHALLVHDGDNMTISLYPLPPATFQTAAMRQARGKDKERGDVSLATFAPFTPKTSPRIWRFRGPPQSPQKDKDVSAAGAAGRVMKSCLTLLRPKCECGAKGMMLPDGGRLVWVEAGELRVVKLEWDCGRLVASVATFLQAERDKHDSLESQSRTDLIVGSRRLSVMQGARIAGAPSPVPSLVHPSVRTSSPHTDSVPLTPLLFSPVSLAMTSPTPAPAPAPQYALSYRAASVSPPATATPHTPAAAATAAATVHRRVLSAMPCRSSRLLSAREKAAGTRFVTDFDFEPLPGGGKATPVCQERVKTPETTAATVAMSPEAVRLTTPKTASPAMDKAETRKTPVVPATPKTPRSEMIALEPPLLLQAPASSTSTRPQSRAKGRIHKRTRPKTSHGFLRDTLPHRRDAETRTKGGEDTESARVRVVIAGDAADTEHTRRHMVVHEMARGRGRGVGAGGELGDLSGVLEARGIADESEESGGRDREVGGKGVFVVMRSSVGTSTAGRSYCVHLPSKGSAYVAERIS</sequence>
<evidence type="ECO:0000313" key="3">
    <source>
        <dbReference type="Proteomes" id="UP000041254"/>
    </source>
</evidence>
<keyword evidence="3" id="KW-1185">Reference proteome</keyword>
<feature type="region of interest" description="Disordered" evidence="1">
    <location>
        <begin position="2128"/>
        <end position="2153"/>
    </location>
</feature>
<feature type="region of interest" description="Disordered" evidence="1">
    <location>
        <begin position="566"/>
        <end position="593"/>
    </location>
</feature>
<name>A0A0G4F8U3_VITBC</name>
<feature type="region of interest" description="Disordered" evidence="1">
    <location>
        <begin position="2168"/>
        <end position="2220"/>
    </location>
</feature>
<feature type="compositionally biased region" description="Low complexity" evidence="1">
    <location>
        <begin position="1726"/>
        <end position="1757"/>
    </location>
</feature>
<feature type="region of interest" description="Disordered" evidence="1">
    <location>
        <begin position="1712"/>
        <end position="1763"/>
    </location>
</feature>
<gene>
    <name evidence="2" type="ORF">Vbra_4192</name>
</gene>
<feature type="region of interest" description="Disordered" evidence="1">
    <location>
        <begin position="947"/>
        <end position="979"/>
    </location>
</feature>
<evidence type="ECO:0000256" key="1">
    <source>
        <dbReference type="SAM" id="MobiDB-lite"/>
    </source>
</evidence>
<dbReference type="InParanoid" id="A0A0G4F8U3"/>
<dbReference type="SUPFAM" id="SSF50998">
    <property type="entry name" value="Quinoprotein alcohol dehydrogenase-like"/>
    <property type="match status" value="1"/>
</dbReference>
<dbReference type="VEuPathDB" id="CryptoDB:Vbra_4192"/>
<feature type="region of interest" description="Disordered" evidence="1">
    <location>
        <begin position="1163"/>
        <end position="1184"/>
    </location>
</feature>